<dbReference type="AlphaFoldDB" id="A0A9N9KAM6"/>
<feature type="non-terminal residue" evidence="1">
    <location>
        <position position="209"/>
    </location>
</feature>
<evidence type="ECO:0000313" key="2">
    <source>
        <dbReference type="Proteomes" id="UP000789759"/>
    </source>
</evidence>
<evidence type="ECO:0000313" key="1">
    <source>
        <dbReference type="EMBL" id="CAG8820319.1"/>
    </source>
</evidence>
<comment type="caution">
    <text evidence="1">The sequence shown here is derived from an EMBL/GenBank/DDBJ whole genome shotgun (WGS) entry which is preliminary data.</text>
</comment>
<dbReference type="Proteomes" id="UP000789759">
    <property type="component" value="Unassembled WGS sequence"/>
</dbReference>
<proteinExistence type="predicted"/>
<reference evidence="1" key="1">
    <citation type="submission" date="2021-06" db="EMBL/GenBank/DDBJ databases">
        <authorList>
            <person name="Kallberg Y."/>
            <person name="Tangrot J."/>
            <person name="Rosling A."/>
        </authorList>
    </citation>
    <scope>NUCLEOTIDE SEQUENCE</scope>
    <source>
        <strain evidence="1">FL966</strain>
    </source>
</reference>
<gene>
    <name evidence="1" type="ORF">CPELLU_LOCUS19626</name>
</gene>
<sequence>SDANVNEFEASVPDDNDKIDVINIQTNSTQTEVLTPVISNKLKLKFYFLEICDKEIVKQNNSPMSDIFLNRDLYLEKIKVCQLDNNNLSVTKTFNIGNYVFVFVINYFNWMYQFKMKSDNDVAIKFGETFNSETGDYGMPLMINYLKLESVWKPDFNSGIYERVLTKKGTMCKSYSEGLYIQTFPPKDEKAKYMPVYKPKGANIKRPRT</sequence>
<dbReference type="EMBL" id="CAJVQA010049078">
    <property type="protein sequence ID" value="CAG8820319.1"/>
    <property type="molecule type" value="Genomic_DNA"/>
</dbReference>
<protein>
    <submittedName>
        <fullName evidence="1">226_t:CDS:1</fullName>
    </submittedName>
</protein>
<name>A0A9N9KAM6_9GLOM</name>
<organism evidence="1 2">
    <name type="scientific">Cetraspora pellucida</name>
    <dbReference type="NCBI Taxonomy" id="1433469"/>
    <lineage>
        <taxon>Eukaryota</taxon>
        <taxon>Fungi</taxon>
        <taxon>Fungi incertae sedis</taxon>
        <taxon>Mucoromycota</taxon>
        <taxon>Glomeromycotina</taxon>
        <taxon>Glomeromycetes</taxon>
        <taxon>Diversisporales</taxon>
        <taxon>Gigasporaceae</taxon>
        <taxon>Cetraspora</taxon>
    </lineage>
</organism>
<keyword evidence="2" id="KW-1185">Reference proteome</keyword>
<accession>A0A9N9KAM6</accession>